<protein>
    <submittedName>
        <fullName evidence="1">(salmon louse) hypothetical protein</fullName>
    </submittedName>
</protein>
<accession>A0A7R8HBP5</accession>
<dbReference type="AlphaFoldDB" id="A0A7R8HBP5"/>
<reference evidence="1" key="1">
    <citation type="submission" date="2021-02" db="EMBL/GenBank/DDBJ databases">
        <authorList>
            <person name="Bekaert M."/>
        </authorList>
    </citation>
    <scope>NUCLEOTIDE SEQUENCE</scope>
    <source>
        <strain evidence="1">IoA-00</strain>
    </source>
</reference>
<sequence>MKADWTPMEECIDPAKNVGLGGTLYSNKTLNPQIIAQNWASEQISSNFTNKGNVEKITRNIFVEGQKLPGVPNGKGQRCIIKVVQVQETEYDRGMSCQHTIKKKCHVTYVTDYVSAPETKCESTFKKNCHITFKAVPFSAQVKKCYTPLNHKCEGKPEGPKVCRNVYENQCETQYKNYDLEQDEPVCKIKDEIRCKTSLSNSYTFPMITEKEVSSLLPNCKPVPEPEVCHEQTQTQIQNIPEENCDIEPEENCRVELVLVPKLIPKDSCVNIPKVVCVPIKKNPKIISKPVLKEWCYNPKDYIETGDNMGRGDN</sequence>
<name>A0A7R8HBP5_LEPSM</name>
<evidence type="ECO:0000313" key="1">
    <source>
        <dbReference type="EMBL" id="CAF2975784.1"/>
    </source>
</evidence>
<evidence type="ECO:0000313" key="2">
    <source>
        <dbReference type="Proteomes" id="UP000675881"/>
    </source>
</evidence>
<organism evidence="1 2">
    <name type="scientific">Lepeophtheirus salmonis</name>
    <name type="common">Salmon louse</name>
    <name type="synonym">Caligus salmonis</name>
    <dbReference type="NCBI Taxonomy" id="72036"/>
    <lineage>
        <taxon>Eukaryota</taxon>
        <taxon>Metazoa</taxon>
        <taxon>Ecdysozoa</taxon>
        <taxon>Arthropoda</taxon>
        <taxon>Crustacea</taxon>
        <taxon>Multicrustacea</taxon>
        <taxon>Hexanauplia</taxon>
        <taxon>Copepoda</taxon>
        <taxon>Siphonostomatoida</taxon>
        <taxon>Caligidae</taxon>
        <taxon>Lepeophtheirus</taxon>
    </lineage>
</organism>
<dbReference type="Proteomes" id="UP000675881">
    <property type="component" value="Chromosome 6"/>
</dbReference>
<gene>
    <name evidence="1" type="ORF">LSAA_11861</name>
</gene>
<proteinExistence type="predicted"/>
<keyword evidence="2" id="KW-1185">Reference proteome</keyword>
<dbReference type="OrthoDB" id="6364333at2759"/>
<dbReference type="EMBL" id="HG994585">
    <property type="protein sequence ID" value="CAF2975784.1"/>
    <property type="molecule type" value="Genomic_DNA"/>
</dbReference>